<evidence type="ECO:0008006" key="3">
    <source>
        <dbReference type="Google" id="ProtNLM"/>
    </source>
</evidence>
<sequence>MINSIPTAHAVAVEPSAPVFTPSHSNSHENQRTDLERKNILREHYPSIAPGLADQFVKSCDTFGSRFWIVDNSGSMATSDGHVMIEGGMVTCSRWEELGSTICWHAEMSSRLQVPTEFRLLNPPPRANQVVTVGEGAAGRGLEEIRKACSSGPTGRTPLCSQIRQVVQRVRLQESQLRAEGKMALVVIASDGASTDGDVAAALRPLQDLPAWVVIRLCTDDDSVVEYWNEIDEDLEMDMDVLDDLCGEASEVTALNPWLTYAPELHRLREFGTTTKSFDLLDERPFLANEVKDILQIIFGSAGSISHPDLGVSDFVQSIEAAQKNCSEVYNPVKKRKTGWVDVKKLRNYVKSGGCTVM</sequence>
<keyword evidence="2" id="KW-1185">Reference proteome</keyword>
<reference evidence="2" key="1">
    <citation type="journal article" date="2023" name="Commun. Biol.">
        <title>Genome analysis of Parmales, the sister group of diatoms, reveals the evolutionary specialization of diatoms from phago-mixotrophs to photoautotrophs.</title>
        <authorList>
            <person name="Ban H."/>
            <person name="Sato S."/>
            <person name="Yoshikawa S."/>
            <person name="Yamada K."/>
            <person name="Nakamura Y."/>
            <person name="Ichinomiya M."/>
            <person name="Sato N."/>
            <person name="Blanc-Mathieu R."/>
            <person name="Endo H."/>
            <person name="Kuwata A."/>
            <person name="Ogata H."/>
        </authorList>
    </citation>
    <scope>NUCLEOTIDE SEQUENCE [LARGE SCALE GENOMIC DNA]</scope>
    <source>
        <strain evidence="2">NIES 3701</strain>
    </source>
</reference>
<dbReference type="AlphaFoldDB" id="A0A9W7EEE6"/>
<accession>A0A9W7EEE6</accession>
<evidence type="ECO:0000313" key="2">
    <source>
        <dbReference type="Proteomes" id="UP001165085"/>
    </source>
</evidence>
<dbReference type="Proteomes" id="UP001165085">
    <property type="component" value="Unassembled WGS sequence"/>
</dbReference>
<proteinExistence type="predicted"/>
<name>A0A9W7EEE6_9STRA</name>
<comment type="caution">
    <text evidence="1">The sequence shown here is derived from an EMBL/GenBank/DDBJ whole genome shotgun (WGS) entry which is preliminary data.</text>
</comment>
<dbReference type="OrthoDB" id="2142040at2759"/>
<dbReference type="EMBL" id="BRXY01000167">
    <property type="protein sequence ID" value="GMH73393.1"/>
    <property type="molecule type" value="Genomic_DNA"/>
</dbReference>
<gene>
    <name evidence="1" type="ORF">TrST_g2411</name>
</gene>
<organism evidence="1 2">
    <name type="scientific">Triparma strigata</name>
    <dbReference type="NCBI Taxonomy" id="1606541"/>
    <lineage>
        <taxon>Eukaryota</taxon>
        <taxon>Sar</taxon>
        <taxon>Stramenopiles</taxon>
        <taxon>Ochrophyta</taxon>
        <taxon>Bolidophyceae</taxon>
        <taxon>Parmales</taxon>
        <taxon>Triparmaceae</taxon>
        <taxon>Triparma</taxon>
    </lineage>
</organism>
<protein>
    <recommendedName>
        <fullName evidence="3">VWFA domain-containing protein</fullName>
    </recommendedName>
</protein>
<evidence type="ECO:0000313" key="1">
    <source>
        <dbReference type="EMBL" id="GMH73393.1"/>
    </source>
</evidence>